<dbReference type="OrthoDB" id="6428749at2759"/>
<dbReference type="Pfam" id="PF01425">
    <property type="entry name" value="Amidase"/>
    <property type="match status" value="1"/>
</dbReference>
<evidence type="ECO:0000256" key="1">
    <source>
        <dbReference type="ARBA" id="ARBA00001311"/>
    </source>
</evidence>
<dbReference type="EMBL" id="PDLN01000015">
    <property type="protein sequence ID" value="RDW65564.1"/>
    <property type="molecule type" value="Genomic_DNA"/>
</dbReference>
<dbReference type="InterPro" id="IPR036928">
    <property type="entry name" value="AS_sf"/>
</dbReference>
<dbReference type="EC" id="3.5.1.4" evidence="3"/>
<feature type="binding site" evidence="6">
    <location>
        <position position="209"/>
    </location>
    <ligand>
        <name>substrate</name>
    </ligand>
</feature>
<dbReference type="AlphaFoldDB" id="A0A3D8QVM6"/>
<evidence type="ECO:0000313" key="9">
    <source>
        <dbReference type="Proteomes" id="UP000256328"/>
    </source>
</evidence>
<reference evidence="8 9" key="1">
    <citation type="journal article" date="2018" name="IMA Fungus">
        <title>IMA Genome-F 9: Draft genome sequence of Annulohypoxylon stygium, Aspergillus mulundensis, Berkeleyomyces basicola (syn. Thielaviopsis basicola), Ceratocystis smalleyi, two Cercospora beticola strains, Coleophoma cylindrospora, Fusarium fracticaudum, Phialophora cf. hyalina, and Morchella septimelata.</title>
        <authorList>
            <person name="Wingfield B.D."/>
            <person name="Bills G.F."/>
            <person name="Dong Y."/>
            <person name="Huang W."/>
            <person name="Nel W.J."/>
            <person name="Swalarsk-Parry B.S."/>
            <person name="Vaghefi N."/>
            <person name="Wilken P.M."/>
            <person name="An Z."/>
            <person name="de Beer Z.W."/>
            <person name="De Vos L."/>
            <person name="Chen L."/>
            <person name="Duong T.A."/>
            <person name="Gao Y."/>
            <person name="Hammerbacher A."/>
            <person name="Kikkert J.R."/>
            <person name="Li Y."/>
            <person name="Li H."/>
            <person name="Li K."/>
            <person name="Li Q."/>
            <person name="Liu X."/>
            <person name="Ma X."/>
            <person name="Naidoo K."/>
            <person name="Pethybridge S.J."/>
            <person name="Sun J."/>
            <person name="Steenkamp E.T."/>
            <person name="van der Nest M.A."/>
            <person name="van Wyk S."/>
            <person name="Wingfield M.J."/>
            <person name="Xiong C."/>
            <person name="Yue Q."/>
            <person name="Zhang X."/>
        </authorList>
    </citation>
    <scope>NUCLEOTIDE SEQUENCE [LARGE SCALE GENOMIC DNA]</scope>
    <source>
        <strain evidence="8 9">BP5796</strain>
    </source>
</reference>
<dbReference type="PANTHER" id="PTHR46072:SF4">
    <property type="entry name" value="AMIDASE C550.07-RELATED"/>
    <property type="match status" value="1"/>
</dbReference>
<dbReference type="PIRSF" id="PIRSF001221">
    <property type="entry name" value="Amidase_fungi"/>
    <property type="match status" value="1"/>
</dbReference>
<evidence type="ECO:0000256" key="4">
    <source>
        <dbReference type="ARBA" id="ARBA00022801"/>
    </source>
</evidence>
<evidence type="ECO:0000256" key="6">
    <source>
        <dbReference type="PIRSR" id="PIRSR001221-2"/>
    </source>
</evidence>
<comment type="caution">
    <text evidence="8">The sequence shown here is derived from an EMBL/GenBank/DDBJ whole genome shotgun (WGS) entry which is preliminary data.</text>
</comment>
<evidence type="ECO:0000313" key="8">
    <source>
        <dbReference type="EMBL" id="RDW65564.1"/>
    </source>
</evidence>
<feature type="active site" description="Charge relay system" evidence="5">
    <location>
        <position position="134"/>
    </location>
</feature>
<feature type="binding site" evidence="6">
    <location>
        <position position="183"/>
    </location>
    <ligand>
        <name>substrate</name>
    </ligand>
</feature>
<dbReference type="SUPFAM" id="SSF75304">
    <property type="entry name" value="Amidase signature (AS) enzymes"/>
    <property type="match status" value="1"/>
</dbReference>
<proteinExistence type="inferred from homology"/>
<comment type="similarity">
    <text evidence="2">Belongs to the amidase family.</text>
</comment>
<dbReference type="PROSITE" id="PS00571">
    <property type="entry name" value="AMIDASES"/>
    <property type="match status" value="1"/>
</dbReference>
<sequence>MANQPWQEAIKECQSIQENSVNKEWLLPADKIPSAEQLNVIDVPKTCGLLTAKELEITETSAGDMVKKMAAGEWTATEVVTSFLKRATIGQQLLNFATEFMTEDALARAAELDAHFKTTGKIVGPLHGVPISVKEHVGIKGRICHTGYVAWVKNIAPEDALLVKLLKNAGAIFHVRTNEPQSLMHLDCTNNIHGTTVNPWNRKLSPGGSSGGEGASLGFKCAALGIGTDIGGSIRAPAAFCGSYGFRPTALRNPYKGVILAGDGQESIKCVIGPLSNSLSDIELFQSTVLDQEPWDEETSLVPLPWKEVTPTKEFTVGILRDDGIVRPHPPITRGLEHAAQVLKAAGVKVVEWEPVDHSVGWEIVKPLYFPDGGACQRSILEESGEPIMPLTEWALDYGRQLTVAENWDLNVQREEYRARYHAAMKERGVDFILCPTYVGVAAELGTPHYWVYTAIWNILDQPAVIFPSGLHVDQELDKIETDYKPRNDVDKREYERYAPEKFVDAPIAYQLVGKHYKDEETIAAAKVIEEILKKA</sequence>
<keyword evidence="4 8" id="KW-0378">Hydrolase</keyword>
<evidence type="ECO:0000259" key="7">
    <source>
        <dbReference type="Pfam" id="PF01425"/>
    </source>
</evidence>
<name>A0A3D8QVM6_9HELO</name>
<gene>
    <name evidence="8" type="ORF">BP5796_10256</name>
</gene>
<evidence type="ECO:0000256" key="3">
    <source>
        <dbReference type="ARBA" id="ARBA00012922"/>
    </source>
</evidence>
<dbReference type="InterPro" id="IPR020556">
    <property type="entry name" value="Amidase_CS"/>
</dbReference>
<keyword evidence="9" id="KW-1185">Reference proteome</keyword>
<feature type="domain" description="Amidase" evidence="7">
    <location>
        <begin position="78"/>
        <end position="522"/>
    </location>
</feature>
<feature type="active site" description="Charge relay system" evidence="5">
    <location>
        <position position="209"/>
    </location>
</feature>
<organism evidence="8 9">
    <name type="scientific">Coleophoma crateriformis</name>
    <dbReference type="NCBI Taxonomy" id="565419"/>
    <lineage>
        <taxon>Eukaryota</taxon>
        <taxon>Fungi</taxon>
        <taxon>Dikarya</taxon>
        <taxon>Ascomycota</taxon>
        <taxon>Pezizomycotina</taxon>
        <taxon>Leotiomycetes</taxon>
        <taxon>Helotiales</taxon>
        <taxon>Dermateaceae</taxon>
        <taxon>Coleophoma</taxon>
    </lineage>
</organism>
<dbReference type="PANTHER" id="PTHR46072">
    <property type="entry name" value="AMIDASE-RELATED-RELATED"/>
    <property type="match status" value="1"/>
</dbReference>
<protein>
    <recommendedName>
        <fullName evidence="3">amidase</fullName>
        <ecNumber evidence="3">3.5.1.4</ecNumber>
    </recommendedName>
</protein>
<dbReference type="Proteomes" id="UP000256328">
    <property type="component" value="Unassembled WGS sequence"/>
</dbReference>
<dbReference type="Gene3D" id="3.90.1300.10">
    <property type="entry name" value="Amidase signature (AS) domain"/>
    <property type="match status" value="1"/>
</dbReference>
<dbReference type="InterPro" id="IPR023631">
    <property type="entry name" value="Amidase_dom"/>
</dbReference>
<accession>A0A3D8QVM6</accession>
<feature type="binding site" evidence="6">
    <location>
        <begin position="230"/>
        <end position="233"/>
    </location>
    <ligand>
        <name>substrate</name>
    </ligand>
</feature>
<comment type="catalytic activity">
    <reaction evidence="1">
        <text>a monocarboxylic acid amide + H2O = a monocarboxylate + NH4(+)</text>
        <dbReference type="Rhea" id="RHEA:12020"/>
        <dbReference type="ChEBI" id="CHEBI:15377"/>
        <dbReference type="ChEBI" id="CHEBI:28938"/>
        <dbReference type="ChEBI" id="CHEBI:35757"/>
        <dbReference type="ChEBI" id="CHEBI:83628"/>
        <dbReference type="EC" id="3.5.1.4"/>
    </reaction>
</comment>
<evidence type="ECO:0000256" key="2">
    <source>
        <dbReference type="ARBA" id="ARBA00009199"/>
    </source>
</evidence>
<feature type="active site" description="Acyl-ester intermediate" evidence="5">
    <location>
        <position position="233"/>
    </location>
</feature>
<evidence type="ECO:0000256" key="5">
    <source>
        <dbReference type="PIRSR" id="PIRSR001221-1"/>
    </source>
</evidence>
<dbReference type="GO" id="GO:0004040">
    <property type="term" value="F:amidase activity"/>
    <property type="evidence" value="ECO:0007669"/>
    <property type="project" value="UniProtKB-EC"/>
</dbReference>